<dbReference type="GO" id="GO:0005737">
    <property type="term" value="C:cytoplasm"/>
    <property type="evidence" value="ECO:0007669"/>
    <property type="project" value="UniProtKB-SubCell"/>
</dbReference>
<dbReference type="FunFam" id="3.30.930.10:FF:000089">
    <property type="entry name" value="Phenylalanine--tRNA ligase alpha subunit"/>
    <property type="match status" value="1"/>
</dbReference>
<evidence type="ECO:0000256" key="6">
    <source>
        <dbReference type="ARBA" id="ARBA00022723"/>
    </source>
</evidence>
<dbReference type="InterPro" id="IPR004529">
    <property type="entry name" value="Phe-tRNA-synth_IIc_asu"/>
</dbReference>
<dbReference type="Gene3D" id="3.30.930.10">
    <property type="entry name" value="Bira Bifunctional Protein, Domain 2"/>
    <property type="match status" value="1"/>
</dbReference>
<reference evidence="15 16" key="1">
    <citation type="journal article" date="2016" name="Nat. Commun.">
        <title>Thousands of microbial genomes shed light on interconnected biogeochemical processes in an aquifer system.</title>
        <authorList>
            <person name="Anantharaman K."/>
            <person name="Brown C.T."/>
            <person name="Hug L.A."/>
            <person name="Sharon I."/>
            <person name="Castelle C.J."/>
            <person name="Probst A.J."/>
            <person name="Thomas B.C."/>
            <person name="Singh A."/>
            <person name="Wilkins M.J."/>
            <person name="Karaoz U."/>
            <person name="Brodie E.L."/>
            <person name="Williams K.H."/>
            <person name="Hubbard S.S."/>
            <person name="Banfield J.F."/>
        </authorList>
    </citation>
    <scope>NUCLEOTIDE SEQUENCE [LARGE SCALE GENOMIC DNA]</scope>
</reference>
<organism evidence="15 16">
    <name type="scientific">Candidatus Veblenbacteria bacterium RIFOXYA2_FULL_43_9</name>
    <dbReference type="NCBI Taxonomy" id="1802425"/>
    <lineage>
        <taxon>Bacteria</taxon>
        <taxon>Candidatus Vebleniibacteriota</taxon>
    </lineage>
</organism>
<dbReference type="Pfam" id="PF01409">
    <property type="entry name" value="tRNA-synt_2d"/>
    <property type="match status" value="1"/>
</dbReference>
<dbReference type="AlphaFoldDB" id="A0A1G2Q1Q8"/>
<comment type="similarity">
    <text evidence="2 13">Belongs to the class-II aminoacyl-tRNA synthetase family. Phe-tRNA synthetase alpha subunit type 1 subfamily.</text>
</comment>
<dbReference type="InterPro" id="IPR022911">
    <property type="entry name" value="Phe_tRNA_ligase_alpha1_bac"/>
</dbReference>
<keyword evidence="4 13" id="KW-0963">Cytoplasm</keyword>
<evidence type="ECO:0000256" key="1">
    <source>
        <dbReference type="ARBA" id="ARBA00004496"/>
    </source>
</evidence>
<feature type="domain" description="Aminoacyl-transfer RNA synthetases class-II family profile" evidence="14">
    <location>
        <begin position="110"/>
        <end position="332"/>
    </location>
</feature>
<dbReference type="Proteomes" id="UP000178936">
    <property type="component" value="Unassembled WGS sequence"/>
</dbReference>
<comment type="catalytic activity">
    <reaction evidence="12 13">
        <text>tRNA(Phe) + L-phenylalanine + ATP = L-phenylalanyl-tRNA(Phe) + AMP + diphosphate + H(+)</text>
        <dbReference type="Rhea" id="RHEA:19413"/>
        <dbReference type="Rhea" id="RHEA-COMP:9668"/>
        <dbReference type="Rhea" id="RHEA-COMP:9699"/>
        <dbReference type="ChEBI" id="CHEBI:15378"/>
        <dbReference type="ChEBI" id="CHEBI:30616"/>
        <dbReference type="ChEBI" id="CHEBI:33019"/>
        <dbReference type="ChEBI" id="CHEBI:58095"/>
        <dbReference type="ChEBI" id="CHEBI:78442"/>
        <dbReference type="ChEBI" id="CHEBI:78531"/>
        <dbReference type="ChEBI" id="CHEBI:456215"/>
        <dbReference type="EC" id="6.1.1.20"/>
    </reaction>
</comment>
<dbReference type="EMBL" id="MHTB01000046">
    <property type="protein sequence ID" value="OHA54507.1"/>
    <property type="molecule type" value="Genomic_DNA"/>
</dbReference>
<feature type="binding site" evidence="13">
    <location>
        <position position="256"/>
    </location>
    <ligand>
        <name>Mg(2+)</name>
        <dbReference type="ChEBI" id="CHEBI:18420"/>
        <note>shared with beta subunit</note>
    </ligand>
</feature>
<keyword evidence="10 13" id="KW-0648">Protein biosynthesis</keyword>
<name>A0A1G2Q1Q8_9BACT</name>
<evidence type="ECO:0000256" key="2">
    <source>
        <dbReference type="ARBA" id="ARBA00010207"/>
    </source>
</evidence>
<dbReference type="EC" id="6.1.1.20" evidence="13"/>
<dbReference type="CDD" id="cd00496">
    <property type="entry name" value="PheRS_alpha_core"/>
    <property type="match status" value="1"/>
</dbReference>
<evidence type="ECO:0000313" key="16">
    <source>
        <dbReference type="Proteomes" id="UP000178936"/>
    </source>
</evidence>
<comment type="cofactor">
    <cofactor evidence="13">
        <name>Mg(2+)</name>
        <dbReference type="ChEBI" id="CHEBI:18420"/>
    </cofactor>
    <text evidence="13">Binds 2 magnesium ions per tetramer.</text>
</comment>
<comment type="caution">
    <text evidence="15">The sequence shown here is derived from an EMBL/GenBank/DDBJ whole genome shotgun (WGS) entry which is preliminary data.</text>
</comment>
<dbReference type="PROSITE" id="PS50862">
    <property type="entry name" value="AA_TRNA_LIGASE_II"/>
    <property type="match status" value="1"/>
</dbReference>
<evidence type="ECO:0000313" key="15">
    <source>
        <dbReference type="EMBL" id="OHA54507.1"/>
    </source>
</evidence>
<dbReference type="PANTHER" id="PTHR11538">
    <property type="entry name" value="PHENYLALANYL-TRNA SYNTHETASE"/>
    <property type="match status" value="1"/>
</dbReference>
<keyword evidence="8 13" id="KW-0067">ATP-binding</keyword>
<evidence type="ECO:0000256" key="12">
    <source>
        <dbReference type="ARBA" id="ARBA00049255"/>
    </source>
</evidence>
<proteinExistence type="inferred from homology"/>
<evidence type="ECO:0000259" key="14">
    <source>
        <dbReference type="PROSITE" id="PS50862"/>
    </source>
</evidence>
<dbReference type="HAMAP" id="MF_00281">
    <property type="entry name" value="Phe_tRNA_synth_alpha1"/>
    <property type="match status" value="1"/>
</dbReference>
<dbReference type="InterPro" id="IPR004188">
    <property type="entry name" value="Phe-tRNA_ligase_II_N"/>
</dbReference>
<keyword evidence="5 13" id="KW-0436">Ligase</keyword>
<dbReference type="GO" id="GO:0004826">
    <property type="term" value="F:phenylalanine-tRNA ligase activity"/>
    <property type="evidence" value="ECO:0007669"/>
    <property type="project" value="UniProtKB-UniRule"/>
</dbReference>
<dbReference type="GO" id="GO:0000049">
    <property type="term" value="F:tRNA binding"/>
    <property type="evidence" value="ECO:0007669"/>
    <property type="project" value="InterPro"/>
</dbReference>
<dbReference type="SUPFAM" id="SSF46589">
    <property type="entry name" value="tRNA-binding arm"/>
    <property type="match status" value="1"/>
</dbReference>
<evidence type="ECO:0000256" key="7">
    <source>
        <dbReference type="ARBA" id="ARBA00022741"/>
    </source>
</evidence>
<dbReference type="SUPFAM" id="SSF55681">
    <property type="entry name" value="Class II aaRS and biotin synthetases"/>
    <property type="match status" value="1"/>
</dbReference>
<dbReference type="InterPro" id="IPR010978">
    <property type="entry name" value="tRNA-bd_arm"/>
</dbReference>
<keyword evidence="6 13" id="KW-0479">Metal-binding</keyword>
<dbReference type="NCBIfam" id="TIGR00468">
    <property type="entry name" value="pheS"/>
    <property type="match status" value="1"/>
</dbReference>
<keyword evidence="11 13" id="KW-0030">Aminoacyl-tRNA synthetase</keyword>
<accession>A0A1G2Q1Q8</accession>
<dbReference type="PANTHER" id="PTHR11538:SF41">
    <property type="entry name" value="PHENYLALANINE--TRNA LIGASE, MITOCHONDRIAL"/>
    <property type="match status" value="1"/>
</dbReference>
<protein>
    <recommendedName>
        <fullName evidence="13">Phenylalanine--tRNA ligase alpha subunit</fullName>
        <ecNumber evidence="13">6.1.1.20</ecNumber>
    </recommendedName>
    <alternativeName>
        <fullName evidence="13">Phenylalanyl-tRNA synthetase alpha subunit</fullName>
        <shortName evidence="13">PheRS</shortName>
    </alternativeName>
</protein>
<dbReference type="Pfam" id="PF02912">
    <property type="entry name" value="Phe_tRNA-synt_N"/>
    <property type="match status" value="1"/>
</dbReference>
<comment type="subunit">
    <text evidence="3 13">Tetramer of two alpha and two beta subunits.</text>
</comment>
<keyword evidence="7 13" id="KW-0547">Nucleotide-binding</keyword>
<evidence type="ECO:0000256" key="10">
    <source>
        <dbReference type="ARBA" id="ARBA00022917"/>
    </source>
</evidence>
<keyword evidence="9 13" id="KW-0460">Magnesium</keyword>
<evidence type="ECO:0000256" key="9">
    <source>
        <dbReference type="ARBA" id="ARBA00022842"/>
    </source>
</evidence>
<evidence type="ECO:0000256" key="13">
    <source>
        <dbReference type="HAMAP-Rule" id="MF_00281"/>
    </source>
</evidence>
<dbReference type="GO" id="GO:0000287">
    <property type="term" value="F:magnesium ion binding"/>
    <property type="evidence" value="ECO:0007669"/>
    <property type="project" value="UniProtKB-UniRule"/>
</dbReference>
<evidence type="ECO:0000256" key="11">
    <source>
        <dbReference type="ARBA" id="ARBA00023146"/>
    </source>
</evidence>
<sequence length="341" mass="38608">MSIKQELEELRQRALTELKAIKDKSGLAELEIKYLGRKGEIARAFKNLKVVVAEEKPVLGELANQVKAEIEQAFIKAKSSILSSDQTRAVDLTIPGLKPLVGHMHPVLQVQRDLENLFRSMGFLVLDGPELESEYYNFEALNIPSWHPARDTQDTFYVKGGSEENRWLLRTHTSNMQVRALEKYGAPLRVVVPGRVFRYEATDASHDTQFWQMEGLVVDKDISISHLIATMKALLTGIFQREVEVRLRPGYFPFVEPGFELDMNCLVCKGMGCSVCKQSGWAELVGCGLVHPRVLEYGGLDPKKYSGFAFGLGFSRLVMMRYKIDDIRLFLAGDARFLEQF</sequence>
<gene>
    <name evidence="13" type="primary">pheS</name>
    <name evidence="15" type="ORF">A2226_01710</name>
</gene>
<evidence type="ECO:0000256" key="4">
    <source>
        <dbReference type="ARBA" id="ARBA00022490"/>
    </source>
</evidence>
<dbReference type="GO" id="GO:0005524">
    <property type="term" value="F:ATP binding"/>
    <property type="evidence" value="ECO:0007669"/>
    <property type="project" value="UniProtKB-UniRule"/>
</dbReference>
<dbReference type="InterPro" id="IPR002319">
    <property type="entry name" value="Phenylalanyl-tRNA_Synthase"/>
</dbReference>
<dbReference type="GO" id="GO:0006432">
    <property type="term" value="P:phenylalanyl-tRNA aminoacylation"/>
    <property type="evidence" value="ECO:0007669"/>
    <property type="project" value="UniProtKB-UniRule"/>
</dbReference>
<comment type="subcellular location">
    <subcellularLocation>
        <location evidence="1 13">Cytoplasm</location>
    </subcellularLocation>
</comment>
<dbReference type="InterPro" id="IPR045864">
    <property type="entry name" value="aa-tRNA-synth_II/BPL/LPL"/>
</dbReference>
<evidence type="ECO:0000256" key="3">
    <source>
        <dbReference type="ARBA" id="ARBA00011209"/>
    </source>
</evidence>
<evidence type="ECO:0000256" key="8">
    <source>
        <dbReference type="ARBA" id="ARBA00022840"/>
    </source>
</evidence>
<dbReference type="InterPro" id="IPR006195">
    <property type="entry name" value="aa-tRNA-synth_II"/>
</dbReference>
<evidence type="ECO:0000256" key="5">
    <source>
        <dbReference type="ARBA" id="ARBA00022598"/>
    </source>
</evidence>